<name>A0AA96RIE8_9BACL</name>
<dbReference type="RefSeq" id="WP_314796386.1">
    <property type="nucleotide sequence ID" value="NZ_CP130319.1"/>
</dbReference>
<dbReference type="KEGG" id="proo:MJB10_16470"/>
<accession>A0AA96RIE8</accession>
<keyword evidence="2" id="KW-1185">Reference proteome</keyword>
<evidence type="ECO:0000313" key="1">
    <source>
        <dbReference type="EMBL" id="WNR42710.1"/>
    </source>
</evidence>
<dbReference type="AlphaFoldDB" id="A0AA96RIE8"/>
<dbReference type="Proteomes" id="UP001304650">
    <property type="component" value="Chromosome"/>
</dbReference>
<dbReference type="EMBL" id="CP130319">
    <property type="protein sequence ID" value="WNR42710.1"/>
    <property type="molecule type" value="Genomic_DNA"/>
</dbReference>
<proteinExistence type="predicted"/>
<evidence type="ECO:0000313" key="2">
    <source>
        <dbReference type="Proteomes" id="UP001304650"/>
    </source>
</evidence>
<protein>
    <submittedName>
        <fullName evidence="1">Uncharacterized protein</fullName>
    </submittedName>
</protein>
<organism evidence="1 2">
    <name type="scientific">Paenibacillus roseopurpureus</name>
    <dbReference type="NCBI Taxonomy" id="2918901"/>
    <lineage>
        <taxon>Bacteria</taxon>
        <taxon>Bacillati</taxon>
        <taxon>Bacillota</taxon>
        <taxon>Bacilli</taxon>
        <taxon>Bacillales</taxon>
        <taxon>Paenibacillaceae</taxon>
        <taxon>Paenibacillus</taxon>
    </lineage>
</organism>
<gene>
    <name evidence="1" type="ORF">MJB10_16470</name>
</gene>
<reference evidence="1" key="1">
    <citation type="submission" date="2022-02" db="EMBL/GenBank/DDBJ databases">
        <title>Paenibacillus sp. MBLB1832 Whole Genome Shotgun Sequencing.</title>
        <authorList>
            <person name="Hwang C.Y."/>
            <person name="Cho E.-S."/>
            <person name="Seo M.-J."/>
        </authorList>
    </citation>
    <scope>NUCLEOTIDE SEQUENCE</scope>
    <source>
        <strain evidence="1">MBLB1832</strain>
    </source>
</reference>
<sequence length="68" mass="7771">MQGSRLAQRWIFQRQVCEFGAPRILKLDYPASAIGRGEAHPPDAGFSSVRWVGFVVHASRSWLFQLQR</sequence>